<evidence type="ECO:0000256" key="1">
    <source>
        <dbReference type="SAM" id="MobiDB-lite"/>
    </source>
</evidence>
<proteinExistence type="predicted"/>
<gene>
    <name evidence="2" type="ORF">SAMN05421858_1758</name>
</gene>
<protein>
    <submittedName>
        <fullName evidence="2">Uncharacterized protein</fullName>
    </submittedName>
</protein>
<keyword evidence="3" id="KW-1185">Reference proteome</keyword>
<name>A0A1N6YX75_9EURY</name>
<evidence type="ECO:0000313" key="2">
    <source>
        <dbReference type="EMBL" id="SIR19152.1"/>
    </source>
</evidence>
<organism evidence="2 3">
    <name type="scientific">Haladaptatus litoreus</name>
    <dbReference type="NCBI Taxonomy" id="553468"/>
    <lineage>
        <taxon>Archaea</taxon>
        <taxon>Methanobacteriati</taxon>
        <taxon>Methanobacteriota</taxon>
        <taxon>Stenosarchaea group</taxon>
        <taxon>Halobacteria</taxon>
        <taxon>Halobacteriales</taxon>
        <taxon>Haladaptataceae</taxon>
        <taxon>Haladaptatus</taxon>
    </lineage>
</organism>
<dbReference type="Proteomes" id="UP000186914">
    <property type="component" value="Unassembled WGS sequence"/>
</dbReference>
<accession>A0A1N6YX75</accession>
<sequence length="56" mass="6037">MNSETRTPQSERRPWNSADVSGLSASEVAAYVQTSTEEGAVHLERKGGRTFLVAGN</sequence>
<feature type="region of interest" description="Disordered" evidence="1">
    <location>
        <begin position="1"/>
        <end position="24"/>
    </location>
</feature>
<dbReference type="EMBL" id="FTNO01000001">
    <property type="protein sequence ID" value="SIR19152.1"/>
    <property type="molecule type" value="Genomic_DNA"/>
</dbReference>
<dbReference type="AlphaFoldDB" id="A0A1N6YX75"/>
<evidence type="ECO:0000313" key="3">
    <source>
        <dbReference type="Proteomes" id="UP000186914"/>
    </source>
</evidence>
<reference evidence="3" key="1">
    <citation type="submission" date="2017-01" db="EMBL/GenBank/DDBJ databases">
        <authorList>
            <person name="Varghese N."/>
            <person name="Submissions S."/>
        </authorList>
    </citation>
    <scope>NUCLEOTIDE SEQUENCE [LARGE SCALE GENOMIC DNA]</scope>
    <source>
        <strain evidence="3">CGMCC 1.7737</strain>
    </source>
</reference>